<evidence type="ECO:0000256" key="1">
    <source>
        <dbReference type="SAM" id="MobiDB-lite"/>
    </source>
</evidence>
<feature type="domain" description="UTP25 NTP hydrolase-like" evidence="2">
    <location>
        <begin position="212"/>
        <end position="359"/>
    </location>
</feature>
<feature type="region of interest" description="Disordered" evidence="1">
    <location>
        <begin position="59"/>
        <end position="78"/>
    </location>
</feature>
<sequence>MLKNGISKSLAHLIVEYRVNNKNINPLKAEGTYKRSIIRAKAPKGLDGLLGTKRRKVEEEEIEEKSRSSSESDGELEFDDRVGRDELFELLKRKEEDADESDEEAEITDDEVDEDPDDDEVVEAENTWDTHLNAELTAKQIESISNKKTYETSKISLSVYKQTIIKTPKKVDLSELRSFEDPRELHIRDRIRRNIRKMDERENNLFSLFHQYKDVYCPASSRKVLSPYVTHVLNHVMKSDRLVRSNTLKLTTMTDEEKALTDIRDKQLMKPKVLIIAPFRSNAKKIVDEMIRLLTPPSGKLEVAFRKRFYQEFGHDPTAEKEFQKKNRPDEYKRIFAGNSDDHFRMGLSYTPKQLKLYTP</sequence>
<proteinExistence type="predicted"/>
<dbReference type="InterPro" id="IPR053940">
    <property type="entry name" value="UTP25_NTPase-like"/>
</dbReference>
<feature type="non-terminal residue" evidence="3">
    <location>
        <position position="360"/>
    </location>
</feature>
<organism evidence="3">
    <name type="scientific">Oikopleura dioica</name>
    <name type="common">Tunicate</name>
    <dbReference type="NCBI Taxonomy" id="34765"/>
    <lineage>
        <taxon>Eukaryota</taxon>
        <taxon>Metazoa</taxon>
        <taxon>Chordata</taxon>
        <taxon>Tunicata</taxon>
        <taxon>Appendicularia</taxon>
        <taxon>Copelata</taxon>
        <taxon>Oikopleuridae</taxon>
        <taxon>Oikopleura</taxon>
    </lineage>
</organism>
<dbReference type="GO" id="GO:0032040">
    <property type="term" value="C:small-subunit processome"/>
    <property type="evidence" value="ECO:0007669"/>
    <property type="project" value="TreeGrafter"/>
</dbReference>
<dbReference type="GO" id="GO:0019843">
    <property type="term" value="F:rRNA binding"/>
    <property type="evidence" value="ECO:0007669"/>
    <property type="project" value="TreeGrafter"/>
</dbReference>
<feature type="compositionally biased region" description="Acidic residues" evidence="1">
    <location>
        <begin position="97"/>
        <end position="122"/>
    </location>
</feature>
<accession>E4YYD5</accession>
<gene>
    <name evidence="3" type="ORF">GSOID_T00022474001</name>
</gene>
<dbReference type="PANTHER" id="PTHR12933:SF0">
    <property type="entry name" value="U3 SMALL NUCLEOLAR RNA-ASSOCIATED PROTEIN 25 HOMOLOG"/>
    <property type="match status" value="1"/>
</dbReference>
<dbReference type="PANTHER" id="PTHR12933">
    <property type="entry name" value="ORF PROTEIN-RELATED"/>
    <property type="match status" value="1"/>
</dbReference>
<protein>
    <recommendedName>
        <fullName evidence="2">UTP25 NTP hydrolase-like domain-containing protein</fullName>
    </recommendedName>
</protein>
<reference evidence="3" key="1">
    <citation type="journal article" date="2010" name="Science">
        <title>Plasticity of animal genome architecture unmasked by rapid evolution of a pelagic tunicate.</title>
        <authorList>
            <person name="Denoeud F."/>
            <person name="Henriet S."/>
            <person name="Mungpakdee S."/>
            <person name="Aury J.M."/>
            <person name="Da Silva C."/>
            <person name="Brinkmann H."/>
            <person name="Mikhaleva J."/>
            <person name="Olsen L.C."/>
            <person name="Jubin C."/>
            <person name="Canestro C."/>
            <person name="Bouquet J.M."/>
            <person name="Danks G."/>
            <person name="Poulain J."/>
            <person name="Campsteijn C."/>
            <person name="Adamski M."/>
            <person name="Cross I."/>
            <person name="Yadetie F."/>
            <person name="Muffato M."/>
            <person name="Louis A."/>
            <person name="Butcher S."/>
            <person name="Tsagkogeorga G."/>
            <person name="Konrad A."/>
            <person name="Singh S."/>
            <person name="Jensen M.F."/>
            <person name="Cong E.H."/>
            <person name="Eikeseth-Otteraa H."/>
            <person name="Noel B."/>
            <person name="Anthouard V."/>
            <person name="Porcel B.M."/>
            <person name="Kachouri-Lafond R."/>
            <person name="Nishino A."/>
            <person name="Ugolini M."/>
            <person name="Chourrout P."/>
            <person name="Nishida H."/>
            <person name="Aasland R."/>
            <person name="Huzurbazar S."/>
            <person name="Westhof E."/>
            <person name="Delsuc F."/>
            <person name="Lehrach H."/>
            <person name="Reinhardt R."/>
            <person name="Weissenbach J."/>
            <person name="Roy S.W."/>
            <person name="Artiguenave F."/>
            <person name="Postlethwait J.H."/>
            <person name="Manak J.R."/>
            <person name="Thompson E.M."/>
            <person name="Jaillon O."/>
            <person name="Du Pasquier L."/>
            <person name="Boudinot P."/>
            <person name="Liberles D.A."/>
            <person name="Volff J.N."/>
            <person name="Philippe H."/>
            <person name="Lenhard B."/>
            <person name="Roest Crollius H."/>
            <person name="Wincker P."/>
            <person name="Chourrout D."/>
        </authorList>
    </citation>
    <scope>NUCLEOTIDE SEQUENCE [LARGE SCALE GENOMIC DNA]</scope>
</reference>
<evidence type="ECO:0000259" key="2">
    <source>
        <dbReference type="Pfam" id="PF22916"/>
    </source>
</evidence>
<dbReference type="GO" id="GO:0034511">
    <property type="term" value="F:U3 snoRNA binding"/>
    <property type="evidence" value="ECO:0007669"/>
    <property type="project" value="InterPro"/>
</dbReference>
<dbReference type="EMBL" id="FN655937">
    <property type="protein sequence ID" value="CBY40463.1"/>
    <property type="molecule type" value="Genomic_DNA"/>
</dbReference>
<dbReference type="Pfam" id="PF22916">
    <property type="entry name" value="UTP25_NTPase-like"/>
    <property type="match status" value="1"/>
</dbReference>
<dbReference type="AlphaFoldDB" id="E4YYD5"/>
<evidence type="ECO:0000313" key="3">
    <source>
        <dbReference type="EMBL" id="CBY40463.1"/>
    </source>
</evidence>
<dbReference type="GO" id="GO:0000462">
    <property type="term" value="P:maturation of SSU-rRNA from tricistronic rRNA transcript (SSU-rRNA, 5.8S rRNA, LSU-rRNA)"/>
    <property type="evidence" value="ECO:0007669"/>
    <property type="project" value="TreeGrafter"/>
</dbReference>
<dbReference type="InterPro" id="IPR010678">
    <property type="entry name" value="UTP25"/>
</dbReference>
<dbReference type="Proteomes" id="UP000011014">
    <property type="component" value="Unassembled WGS sequence"/>
</dbReference>
<name>E4YYD5_OIKDI</name>
<feature type="region of interest" description="Disordered" evidence="1">
    <location>
        <begin position="92"/>
        <end position="122"/>
    </location>
</feature>